<proteinExistence type="predicted"/>
<name>A0A6J6WL00_9ZZZZ</name>
<gene>
    <name evidence="1" type="ORF">UFOPK2958_00827</name>
</gene>
<dbReference type="Gene3D" id="2.20.25.10">
    <property type="match status" value="1"/>
</dbReference>
<dbReference type="SUPFAM" id="SSF158997">
    <property type="entry name" value="Trm112p-like"/>
    <property type="match status" value="1"/>
</dbReference>
<protein>
    <submittedName>
        <fullName evidence="1">Unannotated protein</fullName>
    </submittedName>
</protein>
<dbReference type="EMBL" id="CAFAAB010000085">
    <property type="protein sequence ID" value="CAB4785861.1"/>
    <property type="molecule type" value="Genomic_DNA"/>
</dbReference>
<reference evidence="1" key="1">
    <citation type="submission" date="2020-05" db="EMBL/GenBank/DDBJ databases">
        <authorList>
            <person name="Chiriac C."/>
            <person name="Salcher M."/>
            <person name="Ghai R."/>
            <person name="Kavagutti S V."/>
        </authorList>
    </citation>
    <scope>NUCLEOTIDE SEQUENCE</scope>
</reference>
<dbReference type="AlphaFoldDB" id="A0A6J6WL00"/>
<organism evidence="1">
    <name type="scientific">freshwater metagenome</name>
    <dbReference type="NCBI Taxonomy" id="449393"/>
    <lineage>
        <taxon>unclassified sequences</taxon>
        <taxon>metagenomes</taxon>
        <taxon>ecological metagenomes</taxon>
    </lineage>
</organism>
<evidence type="ECO:0000313" key="1">
    <source>
        <dbReference type="EMBL" id="CAB4785861.1"/>
    </source>
</evidence>
<accession>A0A6J6WL00</accession>
<sequence length="75" mass="8222">MALDPFLVSVLQDPTDHDVLYYVESAQVVYNPRRKVAYAINGAIPVLLPDEAREVSEAEHTQFTAAGAYVVTGTK</sequence>